<dbReference type="EMBL" id="ML995888">
    <property type="protein sequence ID" value="KAF2765569.1"/>
    <property type="molecule type" value="Genomic_DNA"/>
</dbReference>
<dbReference type="AlphaFoldDB" id="A0A6G1KZ69"/>
<name>A0A6G1KZ69_9PEZI</name>
<dbReference type="Pfam" id="PF04194">
    <property type="entry name" value="PDCD2_C"/>
    <property type="match status" value="1"/>
</dbReference>
<feature type="compositionally biased region" description="Polar residues" evidence="1">
    <location>
        <begin position="280"/>
        <end position="291"/>
    </location>
</feature>
<dbReference type="GO" id="GO:0005737">
    <property type="term" value="C:cytoplasm"/>
    <property type="evidence" value="ECO:0007669"/>
    <property type="project" value="InterPro"/>
</dbReference>
<feature type="compositionally biased region" description="Polar residues" evidence="1">
    <location>
        <begin position="141"/>
        <end position="155"/>
    </location>
</feature>
<sequence length="446" mass="48288">MSAYQYHRPNFSCRPIPSKHLYRTSNMADYDSDSSGADDVATNVLLGYASKEPTGDDFSQLGGHPVWLDNKNAPSGSLAKCKVCNGLMSLLLQLNGDIPDRFPGHERRLYIWSCRRKACRRKEGSVRGFRATRVEPARASTAPSKDQTGTATPSNADPKPAPNLGNTLFGVKSPSSNTSNPFAVPSSAAATTNANPFASASSLAAKTLQKPTTQDSLPETFAQKARISSEPQTQAIQPQLAPQEPWPDTSAFPDPYPRYYVDADNEYLDSDSHEVPSNARLDNSANGESSSFVDDKAAFESSMDKTFQRFADRLSQNPDQVLRYEYNGQPLLYSKGGSVGKLLAPALENANAKVQTLARAGTDPLSARLPKCANCGSKRVFELQLTPHAITELEAEEMSIDGMDWGTIIFAACNADCQGGKGDGGVGYVEEWVGVQWEELTGKGRQ</sequence>
<organism evidence="3 4">
    <name type="scientific">Teratosphaeria nubilosa</name>
    <dbReference type="NCBI Taxonomy" id="161662"/>
    <lineage>
        <taxon>Eukaryota</taxon>
        <taxon>Fungi</taxon>
        <taxon>Dikarya</taxon>
        <taxon>Ascomycota</taxon>
        <taxon>Pezizomycotina</taxon>
        <taxon>Dothideomycetes</taxon>
        <taxon>Dothideomycetidae</taxon>
        <taxon>Mycosphaerellales</taxon>
        <taxon>Teratosphaeriaceae</taxon>
        <taxon>Teratosphaeria</taxon>
    </lineage>
</organism>
<reference evidence="3" key="1">
    <citation type="journal article" date="2020" name="Stud. Mycol.">
        <title>101 Dothideomycetes genomes: a test case for predicting lifestyles and emergence of pathogens.</title>
        <authorList>
            <person name="Haridas S."/>
            <person name="Albert R."/>
            <person name="Binder M."/>
            <person name="Bloem J."/>
            <person name="Labutti K."/>
            <person name="Salamov A."/>
            <person name="Andreopoulos B."/>
            <person name="Baker S."/>
            <person name="Barry K."/>
            <person name="Bills G."/>
            <person name="Bluhm B."/>
            <person name="Cannon C."/>
            <person name="Castanera R."/>
            <person name="Culley D."/>
            <person name="Daum C."/>
            <person name="Ezra D."/>
            <person name="Gonzalez J."/>
            <person name="Henrissat B."/>
            <person name="Kuo A."/>
            <person name="Liang C."/>
            <person name="Lipzen A."/>
            <person name="Lutzoni F."/>
            <person name="Magnuson J."/>
            <person name="Mondo S."/>
            <person name="Nolan M."/>
            <person name="Ohm R."/>
            <person name="Pangilinan J."/>
            <person name="Park H.-J."/>
            <person name="Ramirez L."/>
            <person name="Alfaro M."/>
            <person name="Sun H."/>
            <person name="Tritt A."/>
            <person name="Yoshinaga Y."/>
            <person name="Zwiers L.-H."/>
            <person name="Turgeon B."/>
            <person name="Goodwin S."/>
            <person name="Spatafora J."/>
            <person name="Crous P."/>
            <person name="Grigoriev I."/>
        </authorList>
    </citation>
    <scope>NUCLEOTIDE SEQUENCE</scope>
    <source>
        <strain evidence="3">CBS 116005</strain>
    </source>
</reference>
<feature type="region of interest" description="Disordered" evidence="1">
    <location>
        <begin position="125"/>
        <end position="188"/>
    </location>
</feature>
<dbReference type="Proteomes" id="UP000799436">
    <property type="component" value="Unassembled WGS sequence"/>
</dbReference>
<dbReference type="OrthoDB" id="443682at2759"/>
<dbReference type="InterPro" id="IPR007320">
    <property type="entry name" value="PDCD2_C"/>
</dbReference>
<keyword evidence="4" id="KW-1185">Reference proteome</keyword>
<evidence type="ECO:0000259" key="2">
    <source>
        <dbReference type="Pfam" id="PF04194"/>
    </source>
</evidence>
<accession>A0A6G1KZ69</accession>
<dbReference type="GO" id="GO:0030490">
    <property type="term" value="P:maturation of SSU-rRNA"/>
    <property type="evidence" value="ECO:0007669"/>
    <property type="project" value="TreeGrafter"/>
</dbReference>
<dbReference type="PANTHER" id="PTHR47524:SF1">
    <property type="entry name" value="20S RRNA ACCUMULATION PROTEIN 4"/>
    <property type="match status" value="1"/>
</dbReference>
<gene>
    <name evidence="3" type="ORF">EJ03DRAFT_205393</name>
</gene>
<feature type="region of interest" description="Disordered" evidence="1">
    <location>
        <begin position="269"/>
        <end position="291"/>
    </location>
</feature>
<evidence type="ECO:0000256" key="1">
    <source>
        <dbReference type="SAM" id="MobiDB-lite"/>
    </source>
</evidence>
<dbReference type="PANTHER" id="PTHR47524">
    <property type="entry name" value="20S RRNA ACCUMULATION PROTEIN 4"/>
    <property type="match status" value="1"/>
</dbReference>
<evidence type="ECO:0000313" key="3">
    <source>
        <dbReference type="EMBL" id="KAF2765569.1"/>
    </source>
</evidence>
<protein>
    <recommendedName>
        <fullName evidence="2">Programmed cell death protein 2 C-terminal domain-containing protein</fullName>
    </recommendedName>
</protein>
<proteinExistence type="predicted"/>
<feature type="domain" description="Programmed cell death protein 2 C-terminal" evidence="2">
    <location>
        <begin position="304"/>
        <end position="437"/>
    </location>
</feature>
<feature type="region of interest" description="Disordered" evidence="1">
    <location>
        <begin position="225"/>
        <end position="257"/>
    </location>
</feature>
<evidence type="ECO:0000313" key="4">
    <source>
        <dbReference type="Proteomes" id="UP000799436"/>
    </source>
</evidence>